<protein>
    <submittedName>
        <fullName evidence="1">Uncharacterized protein</fullName>
    </submittedName>
</protein>
<proteinExistence type="predicted"/>
<evidence type="ECO:0000313" key="1">
    <source>
        <dbReference type="EMBL" id="ASR77238.1"/>
    </source>
</evidence>
<keyword evidence="2" id="KW-1185">Reference proteome</keyword>
<evidence type="ECO:0000313" key="2">
    <source>
        <dbReference type="Proteomes" id="UP000224104"/>
    </source>
</evidence>
<name>A0A222YY64_9CAUD</name>
<accession>A0A222YY64</accession>
<reference evidence="1 2" key="1">
    <citation type="submission" date="2017-05" db="EMBL/GenBank/DDBJ databases">
        <authorList>
            <person name="Butela K.A."/>
            <person name="Hudson L."/>
            <person name="Clayton A.L."/>
            <person name="Cole J.H."/>
            <person name="Evancho G.L."/>
            <person name="Galassi L.C."/>
            <person name="Harvey A.K."/>
            <person name="Haubrick H.C."/>
            <person name="Henry M."/>
            <person name="Heslop K.L."/>
            <person name="Hughes P.M."/>
            <person name="Iezzi J."/>
            <person name="Jones J.C."/>
            <person name="Kolawole F.O."/>
            <person name="Loucks E.J."/>
            <person name="McCready J.R."/>
            <person name="McGowan S.M."/>
            <person name="Minear S.E."/>
            <person name="Poole Y.A."/>
            <person name="Reese R.J."/>
            <person name="Romagnoli K.M."/>
            <person name="Schell I.N."/>
            <person name="Sudadi S."/>
            <person name="Sutherin B.R."/>
            <person name="Edgington N.P."/>
            <person name="Garlena R.A."/>
            <person name="Russell D.A."/>
            <person name="Pope W.H."/>
            <person name="Jacobs-Sera D."/>
            <person name="Hendrix R.W."/>
            <person name="Hatfull G.F."/>
        </authorList>
    </citation>
    <scope>NUCLEOTIDE SEQUENCE [LARGE SCALE GENOMIC DNA]</scope>
</reference>
<organism evidence="1 2">
    <name type="scientific">Mycobacterium phage Avocado</name>
    <dbReference type="NCBI Taxonomy" id="2024302"/>
    <lineage>
        <taxon>Viruses</taxon>
        <taxon>Duplodnaviria</taxon>
        <taxon>Heunggongvirae</taxon>
        <taxon>Uroviricota</taxon>
        <taxon>Caudoviricetes</taxon>
        <taxon>Gclasvirinae</taxon>
        <taxon>Avocadovirus</taxon>
        <taxon>Avocadovirus avocado</taxon>
    </lineage>
</organism>
<gene>
    <name evidence="1" type="ORF">SEA_AVOCADO_36</name>
</gene>
<dbReference type="EMBL" id="MF141540">
    <property type="protein sequence ID" value="ASR77238.1"/>
    <property type="molecule type" value="Genomic_DNA"/>
</dbReference>
<sequence>MRHPREWFATEPDIDEDTPRPTRWWNWSQEWNGEPGYGPEWRWRVIVGDVSKDMEHDTGDAAGAAFTLDVRLWENTGQFDYDNQDRYHDHSVSVVLWRWGVYIAWRGGMKR</sequence>
<dbReference type="Proteomes" id="UP000224104">
    <property type="component" value="Genome"/>
</dbReference>